<keyword evidence="16" id="KW-1185">Reference proteome</keyword>
<dbReference type="PANTHER" id="PTHR43152">
    <property type="entry name" value="UVRABC SYSTEM PROTEIN A"/>
    <property type="match status" value="1"/>
</dbReference>
<keyword evidence="9" id="KW-0238">DNA-binding</keyword>
<dbReference type="InterPro" id="IPR003439">
    <property type="entry name" value="ABC_transporter-like_ATP-bd"/>
</dbReference>
<dbReference type="GO" id="GO:0005524">
    <property type="term" value="F:ATP binding"/>
    <property type="evidence" value="ECO:0007669"/>
    <property type="project" value="UniProtKB-KW"/>
</dbReference>
<keyword evidence="2" id="KW-0963">Cytoplasm</keyword>
<comment type="caution">
    <text evidence="15">The sequence shown here is derived from an EMBL/GenBank/DDBJ whole genome shotgun (WGS) entry which is preliminary data.</text>
</comment>
<keyword evidence="8" id="KW-0267">Excision nuclease</keyword>
<evidence type="ECO:0000256" key="11">
    <source>
        <dbReference type="ARBA" id="ARBA00038000"/>
    </source>
</evidence>
<feature type="non-terminal residue" evidence="15">
    <location>
        <position position="93"/>
    </location>
</feature>
<gene>
    <name evidence="15" type="ORF">K0U00_22470</name>
</gene>
<evidence type="ECO:0000256" key="1">
    <source>
        <dbReference type="ARBA" id="ARBA00004496"/>
    </source>
</evidence>
<evidence type="ECO:0000256" key="3">
    <source>
        <dbReference type="ARBA" id="ARBA00022737"/>
    </source>
</evidence>
<dbReference type="Proteomes" id="UP001519887">
    <property type="component" value="Unassembled WGS sequence"/>
</dbReference>
<evidence type="ECO:0000256" key="5">
    <source>
        <dbReference type="ARBA" id="ARBA00022763"/>
    </source>
</evidence>
<evidence type="ECO:0000256" key="6">
    <source>
        <dbReference type="ARBA" id="ARBA00022769"/>
    </source>
</evidence>
<dbReference type="InterPro" id="IPR027417">
    <property type="entry name" value="P-loop_NTPase"/>
</dbReference>
<sequence length="93" mass="10105">MNSAIEIRGARENNLKDITLRIPKHKLVVLTGPSGSGKSTLAMDTLQRECQRQYMESMGMTSEAVAKPKVDAIVGLSPSISVGQHVTNRNPRS</sequence>
<organism evidence="15 16">
    <name type="scientific">Paenibacillus sepulcri</name>
    <dbReference type="NCBI Taxonomy" id="359917"/>
    <lineage>
        <taxon>Bacteria</taxon>
        <taxon>Bacillati</taxon>
        <taxon>Bacillota</taxon>
        <taxon>Bacilli</taxon>
        <taxon>Bacillales</taxon>
        <taxon>Paenibacillaceae</taxon>
        <taxon>Paenibacillus</taxon>
    </lineage>
</organism>
<reference evidence="15 16" key="1">
    <citation type="submission" date="2021-07" db="EMBL/GenBank/DDBJ databases">
        <title>Paenibacillus radiodurans sp. nov., isolated from the southeastern edge of Tengger Desert.</title>
        <authorList>
            <person name="Zhang G."/>
        </authorList>
    </citation>
    <scope>NUCLEOTIDE SEQUENCE [LARGE SCALE GENOMIC DNA]</scope>
    <source>
        <strain evidence="15 16">CCM 7311</strain>
    </source>
</reference>
<evidence type="ECO:0000313" key="16">
    <source>
        <dbReference type="Proteomes" id="UP001519887"/>
    </source>
</evidence>
<evidence type="ECO:0000256" key="7">
    <source>
        <dbReference type="ARBA" id="ARBA00022840"/>
    </source>
</evidence>
<dbReference type="SUPFAM" id="SSF52540">
    <property type="entry name" value="P-loop containing nucleoside triphosphate hydrolases"/>
    <property type="match status" value="1"/>
</dbReference>
<dbReference type="Gene3D" id="3.40.50.300">
    <property type="entry name" value="P-loop containing nucleotide triphosphate hydrolases"/>
    <property type="match status" value="1"/>
</dbReference>
<evidence type="ECO:0000256" key="12">
    <source>
        <dbReference type="ARBA" id="ARBA00039316"/>
    </source>
</evidence>
<accession>A0ABS7C7E9</accession>
<evidence type="ECO:0000259" key="14">
    <source>
        <dbReference type="Pfam" id="PF00005"/>
    </source>
</evidence>
<keyword evidence="4" id="KW-0547">Nucleotide-binding</keyword>
<keyword evidence="7 15" id="KW-0067">ATP-binding</keyword>
<dbReference type="PANTHER" id="PTHR43152:SF3">
    <property type="entry name" value="UVRABC SYSTEM PROTEIN A"/>
    <property type="match status" value="1"/>
</dbReference>
<keyword evidence="6" id="KW-0228">DNA excision</keyword>
<keyword evidence="3" id="KW-0677">Repeat</keyword>
<proteinExistence type="inferred from homology"/>
<evidence type="ECO:0000256" key="13">
    <source>
        <dbReference type="ARBA" id="ARBA00042156"/>
    </source>
</evidence>
<dbReference type="EMBL" id="JAHZIK010000669">
    <property type="protein sequence ID" value="MBW7456804.1"/>
    <property type="molecule type" value="Genomic_DNA"/>
</dbReference>
<evidence type="ECO:0000256" key="4">
    <source>
        <dbReference type="ARBA" id="ARBA00022741"/>
    </source>
</evidence>
<comment type="subcellular location">
    <subcellularLocation>
        <location evidence="1">Cytoplasm</location>
    </subcellularLocation>
</comment>
<protein>
    <recommendedName>
        <fullName evidence="12">UvrABC system protein A</fullName>
    </recommendedName>
    <alternativeName>
        <fullName evidence="13">Excinuclease ABC subunit A</fullName>
    </alternativeName>
</protein>
<keyword evidence="5" id="KW-0227">DNA damage</keyword>
<feature type="domain" description="ABC transporter" evidence="14">
    <location>
        <begin position="15"/>
        <end position="43"/>
    </location>
</feature>
<evidence type="ECO:0000256" key="10">
    <source>
        <dbReference type="ARBA" id="ARBA00023204"/>
    </source>
</evidence>
<keyword evidence="10" id="KW-0234">DNA repair</keyword>
<evidence type="ECO:0000256" key="9">
    <source>
        <dbReference type="ARBA" id="ARBA00023125"/>
    </source>
</evidence>
<dbReference type="Pfam" id="PF00005">
    <property type="entry name" value="ABC_tran"/>
    <property type="match status" value="1"/>
</dbReference>
<evidence type="ECO:0000256" key="2">
    <source>
        <dbReference type="ARBA" id="ARBA00022490"/>
    </source>
</evidence>
<evidence type="ECO:0000313" key="15">
    <source>
        <dbReference type="EMBL" id="MBW7456804.1"/>
    </source>
</evidence>
<comment type="similarity">
    <text evidence="11">Belongs to the ABC transporter superfamily. UvrA family.</text>
</comment>
<name>A0ABS7C7E9_9BACL</name>
<evidence type="ECO:0000256" key="8">
    <source>
        <dbReference type="ARBA" id="ARBA00022881"/>
    </source>
</evidence>